<comment type="caution">
    <text evidence="1">The sequence shown here is derived from an EMBL/GenBank/DDBJ whole genome shotgun (WGS) entry which is preliminary data.</text>
</comment>
<protein>
    <submittedName>
        <fullName evidence="1">Uncharacterized protein</fullName>
    </submittedName>
</protein>
<proteinExistence type="predicted"/>
<reference evidence="1 2" key="1">
    <citation type="journal article" date="2022" name="Hortic Res">
        <title>A haplotype resolved chromosomal level avocado genome allows analysis of novel avocado genes.</title>
        <authorList>
            <person name="Nath O."/>
            <person name="Fletcher S.J."/>
            <person name="Hayward A."/>
            <person name="Shaw L.M."/>
            <person name="Masouleh A.K."/>
            <person name="Furtado A."/>
            <person name="Henry R.J."/>
            <person name="Mitter N."/>
        </authorList>
    </citation>
    <scope>NUCLEOTIDE SEQUENCE [LARGE SCALE GENOMIC DNA]</scope>
    <source>
        <strain evidence="2">cv. Hass</strain>
    </source>
</reference>
<gene>
    <name evidence="1" type="ORF">MRB53_006793</name>
</gene>
<accession>A0ACC2MHA5</accession>
<dbReference type="EMBL" id="CM056810">
    <property type="protein sequence ID" value="KAJ8645045.1"/>
    <property type="molecule type" value="Genomic_DNA"/>
</dbReference>
<evidence type="ECO:0000313" key="2">
    <source>
        <dbReference type="Proteomes" id="UP001234297"/>
    </source>
</evidence>
<sequence length="725" mass="77389">MYRAAAAIASSIGSVASKKLIASRVLSTRNYGAKDINFGVGARAAMLRGVDELANVVKVTMGPKGRNVIIEKSHGDPRVTKDGVTVAKSIEFKDRNKNVGALLMKQVAEATNSAAGDGTTCATILAQAILTEGCKSVAAGVNVMDLRRGMNMAIDAVISHLKSRAWMISTPEEITQVGTISANGEREVGELLARAMEKVGKEGVISVADGNTLYNELEVVEGMKLARGYISPYFITDEKTQKCELENPLILIHDKKISNMDSLIKILELALKKNRAVLIVAEDLESDALAMLVLNKHRAGVKVCAIKAPGFGENRRANLEDLAILTGGEVISEDGGFGLDKVKIEMLGTAKKVTVSLDDTIVLHGGGDKKLIEERCELLRTSIEKSTAMFDKEKAKERLSKLSGGVAVIKIGGASEAEVGERKARVQDALNATRAAVEEGIVPGGGVALLYATRELDKLLSADGDQNHGIQIIKNALKAPTATIAANAGVDGALVLGKLLEQDDLNLGYDAAKGEYVDMVKAGIIDPLKVVRTALVDAASVSLLLTTTEAVVVEIPEVARSVTSSFVSKMSSREGKGGGANHVNQACAACKHQRKRCSNCPLAPYFPPGHSQQFENVHRLFGVGNLLKTLKATNKEMWPAVMETIQYQADARRADPVHGCLSIVRQLNAQIAETSKELEKTNEQLSAESMVGETPQIDIKPKNLAQSSATSRKSVKGKAMREELI</sequence>
<name>A0ACC2MHA5_PERAE</name>
<keyword evidence="2" id="KW-1185">Reference proteome</keyword>
<organism evidence="1 2">
    <name type="scientific">Persea americana</name>
    <name type="common">Avocado</name>
    <dbReference type="NCBI Taxonomy" id="3435"/>
    <lineage>
        <taxon>Eukaryota</taxon>
        <taxon>Viridiplantae</taxon>
        <taxon>Streptophyta</taxon>
        <taxon>Embryophyta</taxon>
        <taxon>Tracheophyta</taxon>
        <taxon>Spermatophyta</taxon>
        <taxon>Magnoliopsida</taxon>
        <taxon>Magnoliidae</taxon>
        <taxon>Laurales</taxon>
        <taxon>Lauraceae</taxon>
        <taxon>Persea</taxon>
    </lineage>
</organism>
<evidence type="ECO:0000313" key="1">
    <source>
        <dbReference type="EMBL" id="KAJ8645045.1"/>
    </source>
</evidence>
<dbReference type="Proteomes" id="UP001234297">
    <property type="component" value="Chromosome 2"/>
</dbReference>